<proteinExistence type="predicted"/>
<keyword evidence="7" id="KW-1185">Reference proteome</keyword>
<reference evidence="6 7" key="1">
    <citation type="submission" date="2016-03" db="EMBL/GenBank/DDBJ databases">
        <title>Choanephora cucurbitarum.</title>
        <authorList>
            <person name="Min B."/>
            <person name="Park H."/>
            <person name="Park J.-H."/>
            <person name="Shin H.-D."/>
            <person name="Choi I.-G."/>
        </authorList>
    </citation>
    <scope>NUCLEOTIDE SEQUENCE [LARGE SCALE GENOMIC DNA]</scope>
    <source>
        <strain evidence="6 7">KUS-F28377</strain>
    </source>
</reference>
<dbReference type="AlphaFoldDB" id="A0A1C7N1M3"/>
<dbReference type="Pfam" id="PF00618">
    <property type="entry name" value="RasGEF_N"/>
    <property type="match status" value="1"/>
</dbReference>
<dbReference type="SUPFAM" id="SSF48366">
    <property type="entry name" value="Ras GEF"/>
    <property type="match status" value="1"/>
</dbReference>
<dbReference type="PROSITE" id="PS50009">
    <property type="entry name" value="RASGEF_CAT"/>
    <property type="match status" value="1"/>
</dbReference>
<dbReference type="SMART" id="SM00229">
    <property type="entry name" value="RasGEFN"/>
    <property type="match status" value="1"/>
</dbReference>
<dbReference type="Gene3D" id="1.20.870.10">
    <property type="entry name" value="Son of sevenless (SoS) protein Chain: S domain 1"/>
    <property type="match status" value="1"/>
</dbReference>
<dbReference type="CDD" id="cd06224">
    <property type="entry name" value="REM"/>
    <property type="match status" value="1"/>
</dbReference>
<keyword evidence="1 2" id="KW-0344">Guanine-nucleotide releasing factor</keyword>
<evidence type="ECO:0000259" key="4">
    <source>
        <dbReference type="PROSITE" id="PS50009"/>
    </source>
</evidence>
<evidence type="ECO:0000256" key="2">
    <source>
        <dbReference type="PROSITE-ProRule" id="PRU00168"/>
    </source>
</evidence>
<gene>
    <name evidence="6" type="primary">LTE1_1</name>
    <name evidence="6" type="ORF">A0J61_09049</name>
</gene>
<dbReference type="SMART" id="SM00147">
    <property type="entry name" value="RasGEF"/>
    <property type="match status" value="1"/>
</dbReference>
<dbReference type="Pfam" id="PF00617">
    <property type="entry name" value="RasGEF"/>
    <property type="match status" value="1"/>
</dbReference>
<dbReference type="InterPro" id="IPR000651">
    <property type="entry name" value="Ras-like_Gua-exchang_fac_N"/>
</dbReference>
<dbReference type="GO" id="GO:0005085">
    <property type="term" value="F:guanyl-nucleotide exchange factor activity"/>
    <property type="evidence" value="ECO:0007669"/>
    <property type="project" value="UniProtKB-KW"/>
</dbReference>
<dbReference type="PANTHER" id="PTHR23113:SF363">
    <property type="entry name" value="PROTEIN SON OF SEVENLESS"/>
    <property type="match status" value="1"/>
</dbReference>
<dbReference type="Gene3D" id="1.10.840.10">
    <property type="entry name" value="Ras guanine-nucleotide exchange factors catalytic domain"/>
    <property type="match status" value="1"/>
</dbReference>
<feature type="region of interest" description="Disordered" evidence="3">
    <location>
        <begin position="382"/>
        <end position="427"/>
    </location>
</feature>
<dbReference type="OrthoDB" id="10254377at2759"/>
<feature type="domain" description="N-terminal Ras-GEF" evidence="5">
    <location>
        <begin position="208"/>
        <end position="328"/>
    </location>
</feature>
<feature type="region of interest" description="Disordered" evidence="3">
    <location>
        <begin position="115"/>
        <end position="180"/>
    </location>
</feature>
<organism evidence="6 7">
    <name type="scientific">Choanephora cucurbitarum</name>
    <dbReference type="NCBI Taxonomy" id="101091"/>
    <lineage>
        <taxon>Eukaryota</taxon>
        <taxon>Fungi</taxon>
        <taxon>Fungi incertae sedis</taxon>
        <taxon>Mucoromycota</taxon>
        <taxon>Mucoromycotina</taxon>
        <taxon>Mucoromycetes</taxon>
        <taxon>Mucorales</taxon>
        <taxon>Mucorineae</taxon>
        <taxon>Choanephoraceae</taxon>
        <taxon>Choanephoroideae</taxon>
        <taxon>Choanephora</taxon>
    </lineage>
</organism>
<evidence type="ECO:0000256" key="3">
    <source>
        <dbReference type="SAM" id="MobiDB-lite"/>
    </source>
</evidence>
<dbReference type="PANTHER" id="PTHR23113">
    <property type="entry name" value="GUANINE NUCLEOTIDE EXCHANGE FACTOR"/>
    <property type="match status" value="1"/>
</dbReference>
<evidence type="ECO:0000313" key="7">
    <source>
        <dbReference type="Proteomes" id="UP000093000"/>
    </source>
</evidence>
<dbReference type="InterPro" id="IPR036964">
    <property type="entry name" value="RASGEF_cat_dom_sf"/>
</dbReference>
<feature type="compositionally biased region" description="Low complexity" evidence="3">
    <location>
        <begin position="120"/>
        <end position="137"/>
    </location>
</feature>
<dbReference type="InterPro" id="IPR023578">
    <property type="entry name" value="Ras_GEF_dom_sf"/>
</dbReference>
<protein>
    <submittedName>
        <fullName evidence="6">Guanine nucleotide exchange factor LTE1</fullName>
    </submittedName>
</protein>
<evidence type="ECO:0000256" key="1">
    <source>
        <dbReference type="ARBA" id="ARBA00022658"/>
    </source>
</evidence>
<comment type="caution">
    <text evidence="6">The sequence shown here is derived from an EMBL/GenBank/DDBJ whole genome shotgun (WGS) entry which is preliminary data.</text>
</comment>
<feature type="compositionally biased region" description="Basic and acidic residues" evidence="3">
    <location>
        <begin position="157"/>
        <end position="180"/>
    </location>
</feature>
<dbReference type="InterPro" id="IPR001895">
    <property type="entry name" value="RASGEF_cat_dom"/>
</dbReference>
<dbReference type="GO" id="GO:0005886">
    <property type="term" value="C:plasma membrane"/>
    <property type="evidence" value="ECO:0007669"/>
    <property type="project" value="TreeGrafter"/>
</dbReference>
<sequence length="777" mass="89750">MKPDLNKRRSKSLDDIVVIQKEQEESRLSCYQDTHTPTSPIVELASQHVLVKRRHSLCADLNTSEYLRMATIYGWVTMTRKLKSMKESDDSQHSLYASQSFSNLPVMTTKLSKVFGHQTPSPTHSLLSDSSLSPLPLNIHPDRKKHKEKISMNASYVKEKPEKPLSPDDTPPKKQTPIEKDIPIENDPHIFDLLSVDTGCFIHYGKSDDHTLTSAIVEKLVEKLTREMDNEFLMDFFLTFRQFITPIKLCKLLILRFRWTLLQETDEHRLIRIRTFVVIRHWLTHYWACDFATSRTLRFMLSTFLTQVQTNHVILASPRDEHIIKSLRHVFKRQRKLHQTSSETCKSYRKDSAIGITPCHATLPSPVAVSISSPVTTHHSNWASKMKSSIRRTVSKTSPRRIPFASDLNHTCDSLHPEHTSSSSSSTSSTVSHFLSYLTPSLSSPSSPTPRHHLDQPSDYRSIVLKYRSEIIAQQFCLIEQSMLQNVTWEELVELRWRKRSSKRQSFVVDIAALSEETDINQLGVDRMIAYFNVICQWVASEIVRSQQIEVRTKVIEKFIRISLKCYQHRNYSTMMQILLGLQSPAVSRLEKTWQKVDHGEVELFNQLKEMAKPFRNWKNVRDRMTEAVEEIAEPFAVESVLTKSQAELDSTAQGCIPFLVFVAELPTFIQSSCSKKKTQGDQGSSHDRLLCDRQSHHLVNYNKFRITASVVKHVLSFQVLSRAYRFKIHPELHQHLQSMSLLDNAQIRKASFLCEPYNTLFDKMMSQEKKTKVSHF</sequence>
<evidence type="ECO:0000259" key="5">
    <source>
        <dbReference type="PROSITE" id="PS50212"/>
    </source>
</evidence>
<evidence type="ECO:0000313" key="6">
    <source>
        <dbReference type="EMBL" id="OBZ82901.1"/>
    </source>
</evidence>
<dbReference type="PROSITE" id="PS50212">
    <property type="entry name" value="RASGEF_NTER"/>
    <property type="match status" value="1"/>
</dbReference>
<feature type="domain" description="Ras-GEF" evidence="4">
    <location>
        <begin position="468"/>
        <end position="758"/>
    </location>
</feature>
<dbReference type="InterPro" id="IPR008937">
    <property type="entry name" value="Ras-like_GEF"/>
</dbReference>
<dbReference type="GO" id="GO:0007265">
    <property type="term" value="P:Ras protein signal transduction"/>
    <property type="evidence" value="ECO:0007669"/>
    <property type="project" value="TreeGrafter"/>
</dbReference>
<accession>A0A1C7N1M3</accession>
<dbReference type="Proteomes" id="UP000093000">
    <property type="component" value="Unassembled WGS sequence"/>
</dbReference>
<dbReference type="InParanoid" id="A0A1C7N1M3"/>
<dbReference type="STRING" id="101091.A0A1C7N1M3"/>
<dbReference type="EMBL" id="LUGH01000762">
    <property type="protein sequence ID" value="OBZ82901.1"/>
    <property type="molecule type" value="Genomic_DNA"/>
</dbReference>
<name>A0A1C7N1M3_9FUNG</name>